<accession>A0ABD1IWK7</accession>
<sequence>MTQVKDLLLNDHSTVLPDYARIEPLSEALSDLYKEFNALKERLGELTTKFEGVEGFVDDMRAGRRLSPPRPERPPLGIPGEEGPPPASPPVLDGGRPTGAEGGQTRRGRKVVVRRVKKPQTPDN</sequence>
<organism evidence="2 3">
    <name type="scientific">Coilia grayii</name>
    <name type="common">Gray's grenadier anchovy</name>
    <dbReference type="NCBI Taxonomy" id="363190"/>
    <lineage>
        <taxon>Eukaryota</taxon>
        <taxon>Metazoa</taxon>
        <taxon>Chordata</taxon>
        <taxon>Craniata</taxon>
        <taxon>Vertebrata</taxon>
        <taxon>Euteleostomi</taxon>
        <taxon>Actinopterygii</taxon>
        <taxon>Neopterygii</taxon>
        <taxon>Teleostei</taxon>
        <taxon>Clupei</taxon>
        <taxon>Clupeiformes</taxon>
        <taxon>Clupeoidei</taxon>
        <taxon>Engraulidae</taxon>
        <taxon>Coilinae</taxon>
        <taxon>Coilia</taxon>
    </lineage>
</organism>
<name>A0ABD1IWK7_9TELE</name>
<feature type="compositionally biased region" description="Pro residues" evidence="1">
    <location>
        <begin position="74"/>
        <end position="89"/>
    </location>
</feature>
<comment type="caution">
    <text evidence="2">The sequence shown here is derived from an EMBL/GenBank/DDBJ whole genome shotgun (WGS) entry which is preliminary data.</text>
</comment>
<keyword evidence="3" id="KW-1185">Reference proteome</keyword>
<dbReference type="EMBL" id="JBHFQA010000023">
    <property type="protein sequence ID" value="KAL2078390.1"/>
    <property type="molecule type" value="Genomic_DNA"/>
</dbReference>
<dbReference type="Proteomes" id="UP001591681">
    <property type="component" value="Unassembled WGS sequence"/>
</dbReference>
<feature type="compositionally biased region" description="Basic residues" evidence="1">
    <location>
        <begin position="106"/>
        <end position="118"/>
    </location>
</feature>
<dbReference type="PANTHER" id="PTHR41693">
    <property type="entry name" value="HEME-BINDING PROTEIN 1"/>
    <property type="match status" value="1"/>
</dbReference>
<evidence type="ECO:0000256" key="1">
    <source>
        <dbReference type="SAM" id="MobiDB-lite"/>
    </source>
</evidence>
<dbReference type="PANTHER" id="PTHR41693:SF2">
    <property type="entry name" value="BIOGENESIS OF LYSOSOME-RELATED ORGANELLES COMPLEX 1 SUBUNIT 2"/>
    <property type="match status" value="1"/>
</dbReference>
<proteinExistence type="predicted"/>
<dbReference type="AlphaFoldDB" id="A0ABD1IWK7"/>
<evidence type="ECO:0000313" key="3">
    <source>
        <dbReference type="Proteomes" id="UP001591681"/>
    </source>
</evidence>
<feature type="region of interest" description="Disordered" evidence="1">
    <location>
        <begin position="57"/>
        <end position="124"/>
    </location>
</feature>
<evidence type="ECO:0000313" key="2">
    <source>
        <dbReference type="EMBL" id="KAL2078390.1"/>
    </source>
</evidence>
<reference evidence="2 3" key="1">
    <citation type="submission" date="2024-09" db="EMBL/GenBank/DDBJ databases">
        <title>A chromosome-level genome assembly of Gray's grenadier anchovy, Coilia grayii.</title>
        <authorList>
            <person name="Fu Z."/>
        </authorList>
    </citation>
    <scope>NUCLEOTIDE SEQUENCE [LARGE SCALE GENOMIC DNA]</scope>
    <source>
        <strain evidence="2">G4</strain>
        <tissue evidence="2">Muscle</tissue>
    </source>
</reference>
<protein>
    <submittedName>
        <fullName evidence="2">Uncharacterized protein</fullName>
    </submittedName>
</protein>
<gene>
    <name evidence="2" type="ORF">ACEWY4_026075</name>
</gene>